<comment type="caution">
    <text evidence="4">The sequence shown here is derived from an EMBL/GenBank/DDBJ whole genome shotgun (WGS) entry which is preliminary data.</text>
</comment>
<dbReference type="Gene3D" id="3.40.605.10">
    <property type="entry name" value="Aldehyde Dehydrogenase, Chain A, domain 1"/>
    <property type="match status" value="1"/>
</dbReference>
<dbReference type="InterPro" id="IPR016163">
    <property type="entry name" value="Ald_DH_C"/>
</dbReference>
<dbReference type="InterPro" id="IPR016162">
    <property type="entry name" value="Ald_DH_N"/>
</dbReference>
<proteinExistence type="predicted"/>
<dbReference type="EMBL" id="SIHI01000001">
    <property type="protein sequence ID" value="TWT57648.1"/>
    <property type="molecule type" value="Genomic_DNA"/>
</dbReference>
<dbReference type="InterPro" id="IPR016161">
    <property type="entry name" value="Ald_DH/histidinol_DH"/>
</dbReference>
<dbReference type="OrthoDB" id="9770537at2"/>
<reference evidence="4 5" key="1">
    <citation type="submission" date="2019-02" db="EMBL/GenBank/DDBJ databases">
        <title>Deep-cultivation of Planctomycetes and their phenomic and genomic characterization uncovers novel biology.</title>
        <authorList>
            <person name="Wiegand S."/>
            <person name="Jogler M."/>
            <person name="Boedeker C."/>
            <person name="Pinto D."/>
            <person name="Vollmers J."/>
            <person name="Rivas-Marin E."/>
            <person name="Kohn T."/>
            <person name="Peeters S.H."/>
            <person name="Heuer A."/>
            <person name="Rast P."/>
            <person name="Oberbeckmann S."/>
            <person name="Bunk B."/>
            <person name="Jeske O."/>
            <person name="Meyerdierks A."/>
            <person name="Storesund J.E."/>
            <person name="Kallscheuer N."/>
            <person name="Luecker S."/>
            <person name="Lage O.M."/>
            <person name="Pohl T."/>
            <person name="Merkel B.J."/>
            <person name="Hornburger P."/>
            <person name="Mueller R.-W."/>
            <person name="Bruemmer F."/>
            <person name="Labrenz M."/>
            <person name="Spormann A.M."/>
            <person name="Op Den Camp H."/>
            <person name="Overmann J."/>
            <person name="Amann R."/>
            <person name="Jetten M.S.M."/>
            <person name="Mascher T."/>
            <person name="Medema M.H."/>
            <person name="Devos D.P."/>
            <person name="Kaster A.-K."/>
            <person name="Ovreas L."/>
            <person name="Rohde M."/>
            <person name="Galperin M.Y."/>
            <person name="Jogler C."/>
        </authorList>
    </citation>
    <scope>NUCLEOTIDE SEQUENCE [LARGE SCALE GENOMIC DNA]</scope>
    <source>
        <strain evidence="4 5">KOR42</strain>
    </source>
</reference>
<evidence type="ECO:0000313" key="4">
    <source>
        <dbReference type="EMBL" id="TWT57648.1"/>
    </source>
</evidence>
<keyword evidence="1 4" id="KW-0560">Oxidoreductase</keyword>
<organism evidence="4 5">
    <name type="scientific">Thalassoglobus neptunius</name>
    <dbReference type="NCBI Taxonomy" id="1938619"/>
    <lineage>
        <taxon>Bacteria</taxon>
        <taxon>Pseudomonadati</taxon>
        <taxon>Planctomycetota</taxon>
        <taxon>Planctomycetia</taxon>
        <taxon>Planctomycetales</taxon>
        <taxon>Planctomycetaceae</taxon>
        <taxon>Thalassoglobus</taxon>
    </lineage>
</organism>
<dbReference type="InterPro" id="IPR015590">
    <property type="entry name" value="Aldehyde_DH_dom"/>
</dbReference>
<feature type="domain" description="Aldehyde dehydrogenase" evidence="3">
    <location>
        <begin position="12"/>
        <end position="422"/>
    </location>
</feature>
<name>A0A5C5X4J7_9PLAN</name>
<evidence type="ECO:0000259" key="3">
    <source>
        <dbReference type="Pfam" id="PF00171"/>
    </source>
</evidence>
<dbReference type="Gene3D" id="3.40.309.10">
    <property type="entry name" value="Aldehyde Dehydrogenase, Chain A, domain 2"/>
    <property type="match status" value="1"/>
</dbReference>
<dbReference type="RefSeq" id="WP_146507475.1">
    <property type="nucleotide sequence ID" value="NZ_SIHI01000001.1"/>
</dbReference>
<dbReference type="Pfam" id="PF00171">
    <property type="entry name" value="Aldedh"/>
    <property type="match status" value="1"/>
</dbReference>
<dbReference type="PANTHER" id="PTHR43353">
    <property type="entry name" value="SUCCINATE-SEMIALDEHYDE DEHYDROGENASE, MITOCHONDRIAL"/>
    <property type="match status" value="1"/>
</dbReference>
<evidence type="ECO:0000313" key="5">
    <source>
        <dbReference type="Proteomes" id="UP000317243"/>
    </source>
</evidence>
<dbReference type="InterPro" id="IPR050740">
    <property type="entry name" value="Aldehyde_DH_Superfamily"/>
</dbReference>
<dbReference type="AlphaFoldDB" id="A0A5C5X4J7"/>
<dbReference type="CDD" id="cd07129">
    <property type="entry name" value="ALDH_KGSADH"/>
    <property type="match status" value="1"/>
</dbReference>
<evidence type="ECO:0000256" key="1">
    <source>
        <dbReference type="ARBA" id="ARBA00023002"/>
    </source>
</evidence>
<accession>A0A5C5X4J7</accession>
<gene>
    <name evidence="4" type="primary">aldH</name>
    <name evidence="4" type="ORF">KOR42_10100</name>
</gene>
<sequence length="527" mass="56833">MSVQPVHINGEWRPSTGSKTFTRINPANREVLSGEFPVSPWEEIDEVLEAAHTAFKEVRDFAPERFADFLEAYAAEIETRIDDIVAAANEETALPVSPRLKDGEMVRTIDQLRQAAQAARNRSWTLPTIDTKTNIRSMLGPIGPVAVFGPNNFPLAFNSIAGGDFAAAVASGNPVIAKGHSAHPRTTQLLAESAAHAAETTKMPKGFVQLIYRTSHEDGARLVADKRLGATGYTGARHAGLFLKEAADKGGNPIYLELSSINPVFILPNALSERLDDLVEEFVGSCLMGTGQFCTNPGLVVLRAGDHAEQFISAVAKKFEEAPAGTLLGEGVEQSLRAGIVAIQRTGAHIVTGNKPVDESRCCFANTLLRSTGKQFLNDPNGHQEEAFGNSSLLVVCDSDDEMIAVAEQLEGNLTGCIYSETNGADDALYDQLAGELRRYVGRLLNDKMPTGVAVSPAMNHGGPYPATGHPGFTAVGIPASLRRFAMLECYDNVRPHRLPPELRDENTIDGLSRFVDGEWTDRSLGQ</sequence>
<dbReference type="Proteomes" id="UP000317243">
    <property type="component" value="Unassembled WGS sequence"/>
</dbReference>
<dbReference type="EC" id="1.2.1.4" evidence="4"/>
<evidence type="ECO:0000256" key="2">
    <source>
        <dbReference type="SAM" id="MobiDB-lite"/>
    </source>
</evidence>
<dbReference type="GO" id="GO:0033721">
    <property type="term" value="F:aldehyde dehydrogenase (NADP+) activity"/>
    <property type="evidence" value="ECO:0007669"/>
    <property type="project" value="UniProtKB-EC"/>
</dbReference>
<feature type="region of interest" description="Disordered" evidence="2">
    <location>
        <begin position="1"/>
        <end position="21"/>
    </location>
</feature>
<protein>
    <submittedName>
        <fullName evidence="4">NADP-dependent fatty aldehyde dehydrogenase</fullName>
        <ecNumber evidence="4">1.2.1.4</ecNumber>
    </submittedName>
</protein>
<dbReference type="SUPFAM" id="SSF53720">
    <property type="entry name" value="ALDH-like"/>
    <property type="match status" value="1"/>
</dbReference>
<keyword evidence="5" id="KW-1185">Reference proteome</keyword>
<dbReference type="InterPro" id="IPR044151">
    <property type="entry name" value="ALDH_KGSADH"/>
</dbReference>
<dbReference type="PANTHER" id="PTHR43353:SF3">
    <property type="entry name" value="ALDEHYDE DEHYDROGENASE-RELATED"/>
    <property type="match status" value="1"/>
</dbReference>